<accession>A0A6P3XWN7</accession>
<feature type="compositionally biased region" description="Basic and acidic residues" evidence="10">
    <location>
        <begin position="1022"/>
        <end position="1034"/>
    </location>
</feature>
<dbReference type="InterPro" id="IPR003607">
    <property type="entry name" value="HD/PDEase_dom"/>
</dbReference>
<evidence type="ECO:0000256" key="10">
    <source>
        <dbReference type="SAM" id="MobiDB-lite"/>
    </source>
</evidence>
<evidence type="ECO:0000256" key="4">
    <source>
        <dbReference type="ARBA" id="ARBA00022801"/>
    </source>
</evidence>
<feature type="binding site" evidence="8">
    <location>
        <position position="340"/>
    </location>
    <ligand>
        <name>Zn(2+)</name>
        <dbReference type="ChEBI" id="CHEBI:29105"/>
        <label>1</label>
    </ligand>
</feature>
<feature type="compositionally biased region" description="Low complexity" evidence="10">
    <location>
        <begin position="1164"/>
        <end position="1181"/>
    </location>
</feature>
<dbReference type="Pfam" id="PF00233">
    <property type="entry name" value="PDEase_I"/>
    <property type="match status" value="1"/>
</dbReference>
<dbReference type="CDD" id="cd00077">
    <property type="entry name" value="HDc"/>
    <property type="match status" value="1"/>
</dbReference>
<feature type="region of interest" description="Disordered" evidence="10">
    <location>
        <begin position="1216"/>
        <end position="1251"/>
    </location>
</feature>
<evidence type="ECO:0000313" key="12">
    <source>
        <dbReference type="Proteomes" id="UP000515204"/>
    </source>
</evidence>
<feature type="region of interest" description="Disordered" evidence="10">
    <location>
        <begin position="918"/>
        <end position="950"/>
    </location>
</feature>
<comment type="cofactor">
    <cofactor evidence="9">
        <name>a divalent metal cation</name>
        <dbReference type="ChEBI" id="CHEBI:60240"/>
    </cofactor>
    <text evidence="9">Binds 2 divalent metal cations per subunit. Site 1 may preferentially bind zinc ions, while site 2 has a preference for magnesium and/or manganese ions.</text>
</comment>
<comment type="similarity">
    <text evidence="5">Belongs to the cyclic nucleotide phosphodiesterase family. PDE7 subfamily.</text>
</comment>
<feature type="compositionally biased region" description="Low complexity" evidence="10">
    <location>
        <begin position="772"/>
        <end position="784"/>
    </location>
</feature>
<evidence type="ECO:0000256" key="2">
    <source>
        <dbReference type="ARBA" id="ARBA00004703"/>
    </source>
</evidence>
<evidence type="ECO:0000256" key="7">
    <source>
        <dbReference type="PIRSR" id="PIRSR623088-2"/>
    </source>
</evidence>
<dbReference type="PANTHER" id="PTHR11347">
    <property type="entry name" value="CYCLIC NUCLEOTIDE PHOSPHODIESTERASE"/>
    <property type="match status" value="1"/>
</dbReference>
<dbReference type="FunFam" id="1.10.1300.10:FF:000004">
    <property type="entry name" value="Phosphodiesterase"/>
    <property type="match status" value="1"/>
</dbReference>
<protein>
    <recommendedName>
        <fullName evidence="9">Phosphodiesterase</fullName>
        <ecNumber evidence="9">3.1.4.-</ecNumber>
    </recommendedName>
</protein>
<feature type="compositionally biased region" description="Polar residues" evidence="10">
    <location>
        <begin position="1242"/>
        <end position="1251"/>
    </location>
</feature>
<feature type="compositionally biased region" description="Basic residues" evidence="10">
    <location>
        <begin position="1222"/>
        <end position="1233"/>
    </location>
</feature>
<keyword evidence="4 9" id="KW-0378">Hydrolase</keyword>
<dbReference type="GeneID" id="106748419"/>
<feature type="region of interest" description="Disordered" evidence="10">
    <location>
        <begin position="548"/>
        <end position="576"/>
    </location>
</feature>
<feature type="active site" description="Proton donor" evidence="6">
    <location>
        <position position="299"/>
    </location>
</feature>
<feature type="compositionally biased region" description="Acidic residues" evidence="10">
    <location>
        <begin position="548"/>
        <end position="561"/>
    </location>
</feature>
<evidence type="ECO:0000256" key="1">
    <source>
        <dbReference type="ARBA" id="ARBA00000621"/>
    </source>
</evidence>
<keyword evidence="3 8" id="KW-0479">Metal-binding</keyword>
<feature type="region of interest" description="Disordered" evidence="10">
    <location>
        <begin position="759"/>
        <end position="861"/>
    </location>
</feature>
<dbReference type="PROSITE" id="PS00126">
    <property type="entry name" value="PDEASE_I_1"/>
    <property type="match status" value="1"/>
</dbReference>
<dbReference type="KEGG" id="dqu:106748419"/>
<feature type="compositionally biased region" description="Polar residues" evidence="10">
    <location>
        <begin position="921"/>
        <end position="937"/>
    </location>
</feature>
<sequence>MPSSSCGNGGRSMSRAPCNDNRFSIRECVYERYHEQGEDESRKKRLDVKRKRSLAICACVIGVGMGSRRFRFHRKFGRRNSHRSATTMVELPRLPLDIVVPPGVLSRRGGVTISEQIIRTLLNRRTAEITVDSEEQNAVFVRISDSSLFRNSGTSAATLPEARDESTTEEAAFRRLSDAERILLESLDVGRCRPRHTGRFLTMHKRRRKRLTTRSLNQEPGILDDIFHGLVQCVLQRAGNWRFNAFTLETVTGGRSLPVLCVHLFHWYGLLRHFNLDVVTVWKLFAFIEEGYHSTNPYHNSIHATDVTQAMHCFLQEKKIKTHLTSLEIMASLIAAVTHDLDHPGVNQPFLVATSNHLAALYQNTSVLENHHWRSAIGCLLESGVSAQLSADVRPELQRHISSLILATDITRQQEFLTRFRDYLSNNTLEMKRAEDRHFILQIALKCADISNPCRPWDISRKWSYKVCEEFFRQGDYERRLNLPVTPLCDRHTTSIPKIQAGFFKHVVTPLYVEWHRFLGDGLSVSLMEYLKANQKKWEALITQEATEETETEISELDEPEGGVSSGEETGADEDSGSIDLLIPAAYVQTSRMPTLPGRVGLDRVGRRHSVPLSVSKPLSLLPPRQAARRESLPSEHVKSKNTLLKLEDQGLLVGPSSLSLLSSKSSVGGSSNVSATERPVSAENLLPETSIASITSSTEASRLSSVLQSAEPGVLQTKQLTRQQTFPPLQPYARTRYMSATAEMSQCYTQILMEADSSSGCSTPTKEEKSCSSGGQCCSPSTGHPSRQSSNVLPPRLSKELLDLPTKRRGSTLSDTIKQKYDFAHSSEQRRHSMQTIRPDDSFSKHRHKRPSSAQDAESTRMFYATLTGGSGSPHGDKDNTSVAECKTHSGCNVELKCSSNSGSGSNRGGVKLTMHESRTTLSSKRSDQCASSAKSADQESRRYSTPVAECRTVSAADSAGRRFTAIPVSSELSTHKVFFIGSPPDSPPRNHSVSSSSDSGGEARRSVGGDSNSEAVAIGSKRESDGTKEKSSKMARLSPDAQMKENVDPRACDESKASTLSRRGSQGWARRRGSAPVGLLSRLDDFAPTPVPAKVDHNCRRGSVPTDITKHQGGGSNRLALGPRGDNFSALRRASLPQEAALGNLVGNVLSVTSERENFPMNNNNNNNNTTGGSSNNNGISRLFDSTVSGMLSPRRGSVPADISELRRDLFSRNSINNKPRNRKKILRRRSSGGPEMFTGASTDGNENGTWLKWKREVGKREAVPPEPLVKRRGSLPIEMVAVSHAGSTSAPRRSSLWRL</sequence>
<dbReference type="GO" id="GO:0007165">
    <property type="term" value="P:signal transduction"/>
    <property type="evidence" value="ECO:0007669"/>
    <property type="project" value="InterPro"/>
</dbReference>
<dbReference type="GO" id="GO:0046872">
    <property type="term" value="F:metal ion binding"/>
    <property type="evidence" value="ECO:0007669"/>
    <property type="project" value="UniProtKB-KW"/>
</dbReference>
<comment type="pathway">
    <text evidence="2">Purine metabolism; 3',5'-cyclic AMP degradation; AMP from 3',5'-cyclic AMP: step 1/1.</text>
</comment>
<feature type="region of interest" description="Disordered" evidence="10">
    <location>
        <begin position="1159"/>
        <end position="1184"/>
    </location>
</feature>
<evidence type="ECO:0000259" key="11">
    <source>
        <dbReference type="PROSITE" id="PS51845"/>
    </source>
</evidence>
<feature type="binding site" evidence="8">
    <location>
        <position position="449"/>
    </location>
    <ligand>
        <name>Zn(2+)</name>
        <dbReference type="ChEBI" id="CHEBI:29105"/>
        <label>1</label>
    </ligand>
</feature>
<feature type="compositionally biased region" description="Basic and acidic residues" evidence="10">
    <location>
        <begin position="1044"/>
        <end position="1058"/>
    </location>
</feature>
<feature type="binding site" evidence="7">
    <location>
        <position position="500"/>
    </location>
    <ligand>
        <name>AMP</name>
        <dbReference type="ChEBI" id="CHEBI:456215"/>
    </ligand>
</feature>
<feature type="binding site" evidence="7">
    <location>
        <position position="449"/>
    </location>
    <ligand>
        <name>AMP</name>
        <dbReference type="ChEBI" id="CHEBI:456215"/>
    </ligand>
</feature>
<dbReference type="SUPFAM" id="SSF109604">
    <property type="entry name" value="HD-domain/PDEase-like"/>
    <property type="match status" value="1"/>
</dbReference>
<evidence type="ECO:0000256" key="5">
    <source>
        <dbReference type="ARBA" id="ARBA00061458"/>
    </source>
</evidence>
<dbReference type="PRINTS" id="PR00387">
    <property type="entry name" value="PDIESTERASE1"/>
</dbReference>
<evidence type="ECO:0000256" key="9">
    <source>
        <dbReference type="RuleBase" id="RU363067"/>
    </source>
</evidence>
<feature type="binding site" evidence="7">
    <location>
        <position position="340"/>
    </location>
    <ligand>
        <name>AMP</name>
        <dbReference type="ChEBI" id="CHEBI:456215"/>
    </ligand>
</feature>
<dbReference type="InterPro" id="IPR002073">
    <property type="entry name" value="PDEase_catalytic_dom"/>
</dbReference>
<dbReference type="PROSITE" id="PS51845">
    <property type="entry name" value="PDEASE_I_2"/>
    <property type="match status" value="1"/>
</dbReference>
<dbReference type="OrthoDB" id="189220at2759"/>
<feature type="region of interest" description="Disordered" evidence="10">
    <location>
        <begin position="1093"/>
        <end position="1124"/>
    </location>
</feature>
<keyword evidence="12" id="KW-1185">Reference proteome</keyword>
<organism evidence="12 13">
    <name type="scientific">Dinoponera quadriceps</name>
    <name type="common">South American ant</name>
    <dbReference type="NCBI Taxonomy" id="609295"/>
    <lineage>
        <taxon>Eukaryota</taxon>
        <taxon>Metazoa</taxon>
        <taxon>Ecdysozoa</taxon>
        <taxon>Arthropoda</taxon>
        <taxon>Hexapoda</taxon>
        <taxon>Insecta</taxon>
        <taxon>Pterygota</taxon>
        <taxon>Neoptera</taxon>
        <taxon>Endopterygota</taxon>
        <taxon>Hymenoptera</taxon>
        <taxon>Apocrita</taxon>
        <taxon>Aculeata</taxon>
        <taxon>Formicoidea</taxon>
        <taxon>Formicidae</taxon>
        <taxon>Ponerinae</taxon>
        <taxon>Ponerini</taxon>
        <taxon>Dinoponera</taxon>
    </lineage>
</organism>
<feature type="region of interest" description="Disordered" evidence="10">
    <location>
        <begin position="981"/>
        <end position="1075"/>
    </location>
</feature>
<dbReference type="InterPro" id="IPR023088">
    <property type="entry name" value="PDEase"/>
</dbReference>
<evidence type="ECO:0000256" key="6">
    <source>
        <dbReference type="PIRSR" id="PIRSR623088-1"/>
    </source>
</evidence>
<dbReference type="InterPro" id="IPR036971">
    <property type="entry name" value="PDEase_catalytic_dom_sf"/>
</dbReference>
<name>A0A6P3XWN7_DINQU</name>
<gene>
    <name evidence="13" type="primary">LOC106748419</name>
</gene>
<feature type="domain" description="PDEase" evidence="11">
    <location>
        <begin position="215"/>
        <end position="545"/>
    </location>
</feature>
<feature type="compositionally biased region" description="Basic and acidic residues" evidence="10">
    <location>
        <begin position="628"/>
        <end position="637"/>
    </location>
</feature>
<evidence type="ECO:0000256" key="3">
    <source>
        <dbReference type="ARBA" id="ARBA00022723"/>
    </source>
</evidence>
<reference evidence="13" key="1">
    <citation type="submission" date="2025-08" db="UniProtKB">
        <authorList>
            <consortium name="RefSeq"/>
        </authorList>
    </citation>
    <scope>IDENTIFICATION</scope>
</reference>
<feature type="compositionally biased region" description="Basic and acidic residues" evidence="10">
    <location>
        <begin position="798"/>
        <end position="807"/>
    </location>
</feature>
<dbReference type="RefSeq" id="XP_014482384.1">
    <property type="nucleotide sequence ID" value="XM_014626898.1"/>
</dbReference>
<feature type="binding site" evidence="7">
    <location>
        <begin position="299"/>
        <end position="303"/>
    </location>
    <ligand>
        <name>AMP</name>
        <dbReference type="ChEBI" id="CHEBI:456215"/>
    </ligand>
</feature>
<dbReference type="SMART" id="SM00471">
    <property type="entry name" value="HDc"/>
    <property type="match status" value="1"/>
</dbReference>
<feature type="compositionally biased region" description="Basic and acidic residues" evidence="10">
    <location>
        <begin position="818"/>
        <end position="832"/>
    </location>
</feature>
<evidence type="ECO:0000313" key="13">
    <source>
        <dbReference type="RefSeq" id="XP_014482384.1"/>
    </source>
</evidence>
<dbReference type="EC" id="3.1.4.-" evidence="9"/>
<feature type="binding site" evidence="8">
    <location>
        <position position="303"/>
    </location>
    <ligand>
        <name>Zn(2+)</name>
        <dbReference type="ChEBI" id="CHEBI:29105"/>
        <label>1</label>
    </ligand>
</feature>
<dbReference type="InterPro" id="IPR023174">
    <property type="entry name" value="PDEase_CS"/>
</dbReference>
<dbReference type="GO" id="GO:0004115">
    <property type="term" value="F:3',5'-cyclic-AMP phosphodiesterase activity"/>
    <property type="evidence" value="ECO:0007669"/>
    <property type="project" value="UniProtKB-EC"/>
</dbReference>
<dbReference type="Gene3D" id="1.10.1300.10">
    <property type="entry name" value="3'5'-cyclic nucleotide phosphodiesterase, catalytic domain"/>
    <property type="match status" value="1"/>
</dbReference>
<feature type="binding site" evidence="8">
    <location>
        <position position="340"/>
    </location>
    <ligand>
        <name>Zn(2+)</name>
        <dbReference type="ChEBI" id="CHEBI:29105"/>
        <label>2</label>
    </ligand>
</feature>
<comment type="catalytic activity">
    <reaction evidence="1">
        <text>3',5'-cyclic AMP + H2O = AMP + H(+)</text>
        <dbReference type="Rhea" id="RHEA:25277"/>
        <dbReference type="ChEBI" id="CHEBI:15377"/>
        <dbReference type="ChEBI" id="CHEBI:15378"/>
        <dbReference type="ChEBI" id="CHEBI:58165"/>
        <dbReference type="ChEBI" id="CHEBI:456215"/>
        <dbReference type="EC" id="3.1.4.53"/>
    </reaction>
</comment>
<dbReference type="Proteomes" id="UP000515204">
    <property type="component" value="Unplaced"/>
</dbReference>
<feature type="binding site" evidence="8">
    <location>
        <position position="339"/>
    </location>
    <ligand>
        <name>Zn(2+)</name>
        <dbReference type="ChEBI" id="CHEBI:29105"/>
        <label>1</label>
    </ligand>
</feature>
<proteinExistence type="inferred from homology"/>
<evidence type="ECO:0000256" key="8">
    <source>
        <dbReference type="PIRSR" id="PIRSR623088-3"/>
    </source>
</evidence>
<feature type="region of interest" description="Disordered" evidence="10">
    <location>
        <begin position="616"/>
        <end position="637"/>
    </location>
</feature>